<reference evidence="2" key="2">
    <citation type="submission" date="2015-01" db="EMBL/GenBank/DDBJ databases">
        <title>Evolutionary Origins and Diversification of the Mycorrhizal Mutualists.</title>
        <authorList>
            <consortium name="DOE Joint Genome Institute"/>
            <consortium name="Mycorrhizal Genomics Consortium"/>
            <person name="Kohler A."/>
            <person name="Kuo A."/>
            <person name="Nagy L.G."/>
            <person name="Floudas D."/>
            <person name="Copeland A."/>
            <person name="Barry K.W."/>
            <person name="Cichocki N."/>
            <person name="Veneault-Fourrey C."/>
            <person name="LaButti K."/>
            <person name="Lindquist E.A."/>
            <person name="Lipzen A."/>
            <person name="Lundell T."/>
            <person name="Morin E."/>
            <person name="Murat C."/>
            <person name="Riley R."/>
            <person name="Ohm R."/>
            <person name="Sun H."/>
            <person name="Tunlid A."/>
            <person name="Henrissat B."/>
            <person name="Grigoriev I.V."/>
            <person name="Hibbett D.S."/>
            <person name="Martin F."/>
        </authorList>
    </citation>
    <scope>NUCLEOTIDE SEQUENCE [LARGE SCALE GENOMIC DNA]</scope>
    <source>
        <strain evidence="2">F 1598</strain>
    </source>
</reference>
<keyword evidence="2" id="KW-1185">Reference proteome</keyword>
<proteinExistence type="predicted"/>
<evidence type="ECO:0000313" key="1">
    <source>
        <dbReference type="EMBL" id="KIM87066.1"/>
    </source>
</evidence>
<reference evidence="1 2" key="1">
    <citation type="submission" date="2014-04" db="EMBL/GenBank/DDBJ databases">
        <authorList>
            <consortium name="DOE Joint Genome Institute"/>
            <person name="Kuo A."/>
            <person name="Tarkka M."/>
            <person name="Buscot F."/>
            <person name="Kohler A."/>
            <person name="Nagy L.G."/>
            <person name="Floudas D."/>
            <person name="Copeland A."/>
            <person name="Barry K.W."/>
            <person name="Cichocki N."/>
            <person name="Veneault-Fourrey C."/>
            <person name="LaButti K."/>
            <person name="Lindquist E.A."/>
            <person name="Lipzen A."/>
            <person name="Lundell T."/>
            <person name="Morin E."/>
            <person name="Murat C."/>
            <person name="Sun H."/>
            <person name="Tunlid A."/>
            <person name="Henrissat B."/>
            <person name="Grigoriev I.V."/>
            <person name="Hibbett D.S."/>
            <person name="Martin F."/>
            <person name="Nordberg H.P."/>
            <person name="Cantor M.N."/>
            <person name="Hua S.X."/>
        </authorList>
    </citation>
    <scope>NUCLEOTIDE SEQUENCE [LARGE SCALE GENOMIC DNA]</scope>
    <source>
        <strain evidence="1 2">F 1598</strain>
    </source>
</reference>
<dbReference type="Proteomes" id="UP000054166">
    <property type="component" value="Unassembled WGS sequence"/>
</dbReference>
<protein>
    <submittedName>
        <fullName evidence="1">Uncharacterized protein</fullName>
    </submittedName>
</protein>
<organism evidence="1 2">
    <name type="scientific">Piloderma croceum (strain F 1598)</name>
    <dbReference type="NCBI Taxonomy" id="765440"/>
    <lineage>
        <taxon>Eukaryota</taxon>
        <taxon>Fungi</taxon>
        <taxon>Dikarya</taxon>
        <taxon>Basidiomycota</taxon>
        <taxon>Agaricomycotina</taxon>
        <taxon>Agaricomycetes</taxon>
        <taxon>Agaricomycetidae</taxon>
        <taxon>Atheliales</taxon>
        <taxon>Atheliaceae</taxon>
        <taxon>Piloderma</taxon>
    </lineage>
</organism>
<accession>A0A0C3G8T8</accession>
<sequence>MSMLIEEGRVEKSERALVLARVEPPERWNGIVNRMTPDDVAPLRLRPWETSMFAAYRLWSREVGNCSWTVWWTG</sequence>
<dbReference type="AlphaFoldDB" id="A0A0C3G8T8"/>
<dbReference type="InParanoid" id="A0A0C3G8T8"/>
<dbReference type="HOGENOM" id="CLU_2688660_0_0_1"/>
<dbReference type="EMBL" id="KN832980">
    <property type="protein sequence ID" value="KIM87066.1"/>
    <property type="molecule type" value="Genomic_DNA"/>
</dbReference>
<evidence type="ECO:0000313" key="2">
    <source>
        <dbReference type="Proteomes" id="UP000054166"/>
    </source>
</evidence>
<gene>
    <name evidence="1" type="ORF">PILCRDRAFT_297373</name>
</gene>
<name>A0A0C3G8T8_PILCF</name>